<dbReference type="GO" id="GO:0046936">
    <property type="term" value="F:2'-deoxyadenosine deaminase activity"/>
    <property type="evidence" value="ECO:0007669"/>
    <property type="project" value="RHEA"/>
</dbReference>
<evidence type="ECO:0000313" key="11">
    <source>
        <dbReference type="EMBL" id="RSU03555.1"/>
    </source>
</evidence>
<comment type="cofactor">
    <cofactor evidence="9">
        <name>Zn(2+)</name>
        <dbReference type="ChEBI" id="CHEBI:29105"/>
    </cofactor>
    <text evidence="9">Binds 1 zinc ion per subunit.</text>
</comment>
<dbReference type="GO" id="GO:0005829">
    <property type="term" value="C:cytosol"/>
    <property type="evidence" value="ECO:0007669"/>
    <property type="project" value="TreeGrafter"/>
</dbReference>
<evidence type="ECO:0000256" key="2">
    <source>
        <dbReference type="ARBA" id="ARBA00022723"/>
    </source>
</evidence>
<gene>
    <name evidence="9" type="primary">add</name>
    <name evidence="11" type="ORF">CBF31_07540</name>
</gene>
<feature type="binding site" evidence="9">
    <location>
        <position position="17"/>
    </location>
    <ligand>
        <name>substrate</name>
    </ligand>
</feature>
<evidence type="ECO:0000256" key="9">
    <source>
        <dbReference type="HAMAP-Rule" id="MF_00540"/>
    </source>
</evidence>
<dbReference type="GO" id="GO:0004000">
    <property type="term" value="F:adenosine deaminase activity"/>
    <property type="evidence" value="ECO:0007669"/>
    <property type="project" value="UniProtKB-UniRule"/>
</dbReference>
<dbReference type="EC" id="3.5.4.4" evidence="1 9"/>
<evidence type="ECO:0000256" key="8">
    <source>
        <dbReference type="ARBA" id="ARBA00049213"/>
    </source>
</evidence>
<comment type="catalytic activity">
    <reaction evidence="8">
        <text>2'-deoxyadenosine + H2O + H(+) = 2'-deoxyinosine + NH4(+)</text>
        <dbReference type="Rhea" id="RHEA:28190"/>
        <dbReference type="ChEBI" id="CHEBI:15377"/>
        <dbReference type="ChEBI" id="CHEBI:15378"/>
        <dbReference type="ChEBI" id="CHEBI:17256"/>
        <dbReference type="ChEBI" id="CHEBI:28938"/>
        <dbReference type="ChEBI" id="CHEBI:28997"/>
        <dbReference type="EC" id="3.5.4.4"/>
    </reaction>
    <physiologicalReaction direction="left-to-right" evidence="8">
        <dbReference type="Rhea" id="RHEA:28191"/>
    </physiologicalReaction>
</comment>
<comment type="function">
    <text evidence="9">Catalyzes the hydrolytic deamination of adenosine and 2-deoxyadenosine.</text>
</comment>
<evidence type="ECO:0000313" key="12">
    <source>
        <dbReference type="Proteomes" id="UP000287101"/>
    </source>
</evidence>
<comment type="caution">
    <text evidence="9">Lacks conserved residue(s) required for the propagation of feature annotation.</text>
</comment>
<comment type="similarity">
    <text evidence="9">Belongs to the metallo-dependent hydrolases superfamily. Adenosine and AMP deaminases family. Adenosine deaminase subfamily.</text>
</comment>
<evidence type="ECO:0000259" key="10">
    <source>
        <dbReference type="Pfam" id="PF00962"/>
    </source>
</evidence>
<dbReference type="HAMAP" id="MF_00540">
    <property type="entry name" value="A_deaminase"/>
    <property type="match status" value="1"/>
</dbReference>
<dbReference type="AlphaFoldDB" id="A0A430A8V1"/>
<evidence type="ECO:0000256" key="6">
    <source>
        <dbReference type="ARBA" id="ARBA00031852"/>
    </source>
</evidence>
<dbReference type="Pfam" id="PF00962">
    <property type="entry name" value="A_deaminase"/>
    <property type="match status" value="1"/>
</dbReference>
<keyword evidence="3 9" id="KW-0378">Hydrolase</keyword>
<evidence type="ECO:0000256" key="4">
    <source>
        <dbReference type="ARBA" id="ARBA00022833"/>
    </source>
</evidence>
<proteinExistence type="inferred from homology"/>
<dbReference type="InterPro" id="IPR006330">
    <property type="entry name" value="Ado/ade_deaminase"/>
</dbReference>
<keyword evidence="5 9" id="KW-0546">Nucleotide metabolism</keyword>
<sequence>MKREIIKRLPKIELHCHLDGSVRPHILEQIAEQQNQPLPWTGDALKNKLVAPEDCTSLLEYLERFDVVLPYLQEESAIELISYDLIAQVAEENVRYIEVRFAPLLFNRKGLTIEQIVTAVVMGLKRGEKEFGVKANALLCGMRHHDETTNQSVVNAVRQFYGKGVVGFDLAGDEANYPTALFESVVSIAKEHDLPITLHAGECGCPHNVMTAIELGATRIGHGIAIQKDDSVLNACLTNQTTIEMCPTSNFQTKAVTELKDYPFQKFLDAGLNITINTDNRTVSNTTLTDEYEKLANWYHIDYACMEKLNHNAVNGAFTSETEKEHLHAYLTAGYADYR</sequence>
<dbReference type="GO" id="GO:0046103">
    <property type="term" value="P:inosine biosynthetic process"/>
    <property type="evidence" value="ECO:0007669"/>
    <property type="project" value="TreeGrafter"/>
</dbReference>
<feature type="active site" description="Proton donor" evidence="9">
    <location>
        <position position="202"/>
    </location>
</feature>
<dbReference type="GO" id="GO:0043103">
    <property type="term" value="P:hypoxanthine salvage"/>
    <property type="evidence" value="ECO:0007669"/>
    <property type="project" value="TreeGrafter"/>
</dbReference>
<evidence type="ECO:0000256" key="7">
    <source>
        <dbReference type="ARBA" id="ARBA00047989"/>
    </source>
</evidence>
<dbReference type="GO" id="GO:0009117">
    <property type="term" value="P:nucleotide metabolic process"/>
    <property type="evidence" value="ECO:0007669"/>
    <property type="project" value="UniProtKB-KW"/>
</dbReference>
<dbReference type="InterPro" id="IPR028893">
    <property type="entry name" value="A_deaminase"/>
</dbReference>
<comment type="catalytic activity">
    <reaction evidence="7">
        <text>adenosine + H2O + H(+) = inosine + NH4(+)</text>
        <dbReference type="Rhea" id="RHEA:24408"/>
        <dbReference type="ChEBI" id="CHEBI:15377"/>
        <dbReference type="ChEBI" id="CHEBI:15378"/>
        <dbReference type="ChEBI" id="CHEBI:16335"/>
        <dbReference type="ChEBI" id="CHEBI:17596"/>
        <dbReference type="ChEBI" id="CHEBI:28938"/>
        <dbReference type="EC" id="3.5.4.4"/>
    </reaction>
    <physiologicalReaction direction="left-to-right" evidence="7">
        <dbReference type="Rhea" id="RHEA:24409"/>
    </physiologicalReaction>
</comment>
<feature type="domain" description="Adenosine deaminase" evidence="10">
    <location>
        <begin position="10"/>
        <end position="328"/>
    </location>
</feature>
<comment type="caution">
    <text evidence="11">The sequence shown here is derived from an EMBL/GenBank/DDBJ whole genome shotgun (WGS) entry which is preliminary data.</text>
</comment>
<keyword evidence="12" id="KW-1185">Reference proteome</keyword>
<evidence type="ECO:0000256" key="5">
    <source>
        <dbReference type="ARBA" id="ARBA00023080"/>
    </source>
</evidence>
<dbReference type="NCBIfam" id="TIGR01430">
    <property type="entry name" value="aden_deam"/>
    <property type="match status" value="1"/>
</dbReference>
<evidence type="ECO:0000256" key="3">
    <source>
        <dbReference type="ARBA" id="ARBA00022801"/>
    </source>
</evidence>
<feature type="binding site" evidence="9">
    <location>
        <position position="15"/>
    </location>
    <ligand>
        <name>Zn(2+)</name>
        <dbReference type="ChEBI" id="CHEBI:29105"/>
        <note>catalytic</note>
    </ligand>
</feature>
<dbReference type="OrthoDB" id="9779574at2"/>
<dbReference type="CDD" id="cd01320">
    <property type="entry name" value="ADA"/>
    <property type="match status" value="1"/>
</dbReference>
<feature type="binding site" evidence="9">
    <location>
        <position position="279"/>
    </location>
    <ligand>
        <name>Zn(2+)</name>
        <dbReference type="ChEBI" id="CHEBI:29105"/>
        <note>catalytic</note>
    </ligand>
</feature>
<dbReference type="GO" id="GO:0008270">
    <property type="term" value="F:zinc ion binding"/>
    <property type="evidence" value="ECO:0007669"/>
    <property type="project" value="UniProtKB-UniRule"/>
</dbReference>
<dbReference type="GO" id="GO:0006154">
    <property type="term" value="P:adenosine catabolic process"/>
    <property type="evidence" value="ECO:0007669"/>
    <property type="project" value="TreeGrafter"/>
</dbReference>
<feature type="binding site" evidence="9">
    <location>
        <position position="172"/>
    </location>
    <ligand>
        <name>substrate</name>
    </ligand>
</feature>
<dbReference type="RefSeq" id="WP_126831764.1">
    <property type="nucleotide sequence ID" value="NZ_CBCRYB010000001.1"/>
</dbReference>
<dbReference type="Proteomes" id="UP000287101">
    <property type="component" value="Unassembled WGS sequence"/>
</dbReference>
<dbReference type="InterPro" id="IPR032466">
    <property type="entry name" value="Metal_Hydrolase"/>
</dbReference>
<evidence type="ECO:0000256" key="1">
    <source>
        <dbReference type="ARBA" id="ARBA00012784"/>
    </source>
</evidence>
<reference evidence="11 12" key="1">
    <citation type="submission" date="2017-05" db="EMBL/GenBank/DDBJ databases">
        <title>Vagococcus spp. assemblies.</title>
        <authorList>
            <person name="Gulvik C.A."/>
        </authorList>
    </citation>
    <scope>NUCLEOTIDE SEQUENCE [LARGE SCALE GENOMIC DNA]</scope>
    <source>
        <strain evidence="11 12">CCUG 41755</strain>
    </source>
</reference>
<feature type="site" description="Important for catalytic activity" evidence="9">
    <location>
        <position position="222"/>
    </location>
</feature>
<dbReference type="Gene3D" id="3.20.20.140">
    <property type="entry name" value="Metal-dependent hydrolases"/>
    <property type="match status" value="1"/>
</dbReference>
<dbReference type="PANTHER" id="PTHR11409">
    <property type="entry name" value="ADENOSINE DEAMINASE"/>
    <property type="match status" value="1"/>
</dbReference>
<keyword evidence="2 9" id="KW-0479">Metal-binding</keyword>
<dbReference type="EMBL" id="NGJY01000002">
    <property type="protein sequence ID" value="RSU03555.1"/>
    <property type="molecule type" value="Genomic_DNA"/>
</dbReference>
<dbReference type="PANTHER" id="PTHR11409:SF43">
    <property type="entry name" value="ADENOSINE DEAMINASE"/>
    <property type="match status" value="1"/>
</dbReference>
<protein>
    <recommendedName>
        <fullName evidence="1 9">Adenosine deaminase</fullName>
        <ecNumber evidence="1 9">3.5.4.4</ecNumber>
    </recommendedName>
    <alternativeName>
        <fullName evidence="6 9">Adenosine aminohydrolase</fullName>
    </alternativeName>
</protein>
<feature type="binding site" evidence="9">
    <location>
        <position position="17"/>
    </location>
    <ligand>
        <name>Zn(2+)</name>
        <dbReference type="ChEBI" id="CHEBI:29105"/>
        <note>catalytic</note>
    </ligand>
</feature>
<dbReference type="GO" id="GO:0009168">
    <property type="term" value="P:purine ribonucleoside monophosphate biosynthetic process"/>
    <property type="evidence" value="ECO:0007669"/>
    <property type="project" value="UniProtKB-UniRule"/>
</dbReference>
<dbReference type="InterPro" id="IPR001365">
    <property type="entry name" value="A_deaminase_dom"/>
</dbReference>
<organism evidence="11 12">
    <name type="scientific">Vagococcus fessus</name>
    <dbReference type="NCBI Taxonomy" id="120370"/>
    <lineage>
        <taxon>Bacteria</taxon>
        <taxon>Bacillati</taxon>
        <taxon>Bacillota</taxon>
        <taxon>Bacilli</taxon>
        <taxon>Lactobacillales</taxon>
        <taxon>Enterococcaceae</taxon>
        <taxon>Vagococcus</taxon>
    </lineage>
</organism>
<feature type="binding site" evidence="9">
    <location>
        <position position="199"/>
    </location>
    <ligand>
        <name>Zn(2+)</name>
        <dbReference type="ChEBI" id="CHEBI:29105"/>
        <note>catalytic</note>
    </ligand>
</feature>
<dbReference type="SUPFAM" id="SSF51556">
    <property type="entry name" value="Metallo-dependent hydrolases"/>
    <property type="match status" value="1"/>
</dbReference>
<accession>A0A430A8V1</accession>
<name>A0A430A8V1_9ENTE</name>
<keyword evidence="4 9" id="KW-0862">Zinc</keyword>
<feature type="binding site" evidence="9">
    <location>
        <position position="19"/>
    </location>
    <ligand>
        <name>substrate</name>
    </ligand>
</feature>